<feature type="region of interest" description="Disordered" evidence="1">
    <location>
        <begin position="208"/>
        <end position="283"/>
    </location>
</feature>
<evidence type="ECO:0000256" key="1">
    <source>
        <dbReference type="SAM" id="MobiDB-lite"/>
    </source>
</evidence>
<evidence type="ECO:0000313" key="10">
    <source>
        <dbReference type="Proteomes" id="UP001642409"/>
    </source>
</evidence>
<evidence type="ECO:0000313" key="9">
    <source>
        <dbReference type="EMBL" id="CAL6073350.1"/>
    </source>
</evidence>
<dbReference type="EMBL" id="CAXDID020000285">
    <property type="protein sequence ID" value="CAL6070697.1"/>
    <property type="molecule type" value="Genomic_DNA"/>
</dbReference>
<dbReference type="EMBL" id="CATOUU010000655">
    <property type="protein sequence ID" value="CAI9938520.1"/>
    <property type="molecule type" value="Genomic_DNA"/>
</dbReference>
<dbReference type="AlphaFoldDB" id="A0AA86PH99"/>
<feature type="compositionally biased region" description="Polar residues" evidence="1">
    <location>
        <begin position="220"/>
        <end position="229"/>
    </location>
</feature>
<evidence type="ECO:0000313" key="5">
    <source>
        <dbReference type="EMBL" id="CAI9938528.1"/>
    </source>
</evidence>
<organism evidence="5">
    <name type="scientific">Hexamita inflata</name>
    <dbReference type="NCBI Taxonomy" id="28002"/>
    <lineage>
        <taxon>Eukaryota</taxon>
        <taxon>Metamonada</taxon>
        <taxon>Diplomonadida</taxon>
        <taxon>Hexamitidae</taxon>
        <taxon>Hexamitinae</taxon>
        <taxon>Hexamita</taxon>
    </lineage>
</organism>
<feature type="region of interest" description="Disordered" evidence="1">
    <location>
        <begin position="412"/>
        <end position="437"/>
    </location>
</feature>
<dbReference type="EMBL" id="CATOUU010000169">
    <property type="protein sequence ID" value="CAI9918939.1"/>
    <property type="molecule type" value="Genomic_DNA"/>
</dbReference>
<evidence type="ECO:0000313" key="4">
    <source>
        <dbReference type="EMBL" id="CAI9938520.1"/>
    </source>
</evidence>
<feature type="region of interest" description="Disordered" evidence="1">
    <location>
        <begin position="1"/>
        <end position="113"/>
    </location>
</feature>
<dbReference type="EMBL" id="CATOUU010000169">
    <property type="protein sequence ID" value="CAI9918931.1"/>
    <property type="molecule type" value="Genomic_DNA"/>
</dbReference>
<keyword evidence="10" id="KW-1185">Reference proteome</keyword>
<reference evidence="5" key="1">
    <citation type="submission" date="2023-06" db="EMBL/GenBank/DDBJ databases">
        <authorList>
            <person name="Kurt Z."/>
        </authorList>
    </citation>
    <scope>NUCLEOTIDE SEQUENCE</scope>
</reference>
<dbReference type="EMBL" id="CAXDID020000300">
    <property type="protein sequence ID" value="CAL6073350.1"/>
    <property type="molecule type" value="Genomic_DNA"/>
</dbReference>
<feature type="compositionally biased region" description="Low complexity" evidence="1">
    <location>
        <begin position="63"/>
        <end position="75"/>
    </location>
</feature>
<proteinExistence type="predicted"/>
<dbReference type="EMBL" id="CAXDID020000285">
    <property type="protein sequence ID" value="CAL6070689.1"/>
    <property type="molecule type" value="Genomic_DNA"/>
</dbReference>
<evidence type="ECO:0000313" key="6">
    <source>
        <dbReference type="EMBL" id="CAL6070689.1"/>
    </source>
</evidence>
<dbReference type="EMBL" id="CATOUU010000655">
    <property type="protein sequence ID" value="CAI9938528.1"/>
    <property type="molecule type" value="Genomic_DNA"/>
</dbReference>
<evidence type="ECO:0000313" key="8">
    <source>
        <dbReference type="EMBL" id="CAL6073332.1"/>
    </source>
</evidence>
<feature type="compositionally biased region" description="Basic residues" evidence="1">
    <location>
        <begin position="76"/>
        <end position="92"/>
    </location>
</feature>
<accession>A0AA86PH99</accession>
<protein>
    <submittedName>
        <fullName evidence="6">Hypothetical_protein</fullName>
    </submittedName>
</protein>
<evidence type="ECO:0000313" key="3">
    <source>
        <dbReference type="EMBL" id="CAI9918939.1"/>
    </source>
</evidence>
<evidence type="ECO:0000313" key="2">
    <source>
        <dbReference type="EMBL" id="CAI9918931.1"/>
    </source>
</evidence>
<name>A0AA86PH99_9EUKA</name>
<evidence type="ECO:0000313" key="7">
    <source>
        <dbReference type="EMBL" id="CAL6070697.1"/>
    </source>
</evidence>
<feature type="compositionally biased region" description="Polar residues" evidence="1">
    <location>
        <begin position="94"/>
        <end position="103"/>
    </location>
</feature>
<gene>
    <name evidence="4" type="ORF">HINF_LOCUS26165</name>
    <name evidence="5" type="ORF">HINF_LOCUS26173</name>
    <name evidence="6" type="ORF">HINF_LOCUS54706</name>
    <name evidence="7" type="ORF">HINF_LOCUS54714</name>
    <name evidence="8" type="ORF">HINF_LOCUS56053</name>
    <name evidence="9" type="ORF">HINF_LOCUS56062</name>
    <name evidence="2" type="ORF">HINF_LOCUS6576</name>
    <name evidence="3" type="ORF">HINF_LOCUS6584</name>
</gene>
<sequence>MAQAQAEARKAGGRRAKQARSEGEQCKSKARRLQLGEQGSSSAKVRARTPDSRQQVLQADPARSSGKQGQPSSSQKSRRKALTAKSRRRKGAKITTNAGTRQKQCPGRGFRSQQPDPYKFIKCYTAGIAQRGSTREFRRSRRPLPGQFNSHRRRFFILRPFYSQGGDKSNKVPGCMAKAAVAQQPRRFRGACVSQSALLLLQVTLGGPGSTTRKHKAAQGSGNSAQKTAAETRTEPDGSTRGRKQARQASKALVTRSKHFKLFKKLPQQSQEHAQSKRKSLQMTPKRVLAQQFGHFSCQNQHRGPPRPDPPPIPSQKLGLSQNLAQNLDQIRFGFTQTRHRGAEMGFSRIRYQCSHNSPTPHFSCYQCVQSRSLKTKSLWGAAGKFPRLHTLQPPCDISLCKATAPQLPYPAQEDNFQPKVTNPGREEPAASGKRMLEQLHIYGK</sequence>
<feature type="region of interest" description="Disordered" evidence="1">
    <location>
        <begin position="298"/>
        <end position="318"/>
    </location>
</feature>
<reference evidence="6 10" key="2">
    <citation type="submission" date="2024-07" db="EMBL/GenBank/DDBJ databases">
        <authorList>
            <person name="Akdeniz Z."/>
        </authorList>
    </citation>
    <scope>NUCLEOTIDE SEQUENCE [LARGE SCALE GENOMIC DNA]</scope>
</reference>
<dbReference type="EMBL" id="CAXDID020000300">
    <property type="protein sequence ID" value="CAL6073332.1"/>
    <property type="molecule type" value="Genomic_DNA"/>
</dbReference>
<comment type="caution">
    <text evidence="5">The sequence shown here is derived from an EMBL/GenBank/DDBJ whole genome shotgun (WGS) entry which is preliminary data.</text>
</comment>
<dbReference type="Proteomes" id="UP001642409">
    <property type="component" value="Unassembled WGS sequence"/>
</dbReference>
<feature type="compositionally biased region" description="Basic and acidic residues" evidence="1">
    <location>
        <begin position="230"/>
        <end position="240"/>
    </location>
</feature>